<evidence type="ECO:0000313" key="1">
    <source>
        <dbReference type="EMBL" id="KYG74162.1"/>
    </source>
</evidence>
<evidence type="ECO:0000313" key="2">
    <source>
        <dbReference type="Proteomes" id="UP000075606"/>
    </source>
</evidence>
<sequence length="372" mass="43784">MFDDLKDDFEFTFLPSTFPKDLNYTNEFACRYWSEFNSAQDILQELKPDGIIFMSIESGLSMVFNIVAQRKGINTFILQHGIFTNYRDYRTREKLWRKKEVAQSVKQEQSEKSFSTFTFIRNSLNGVGQFKLLWIAIYTKLQQRNGPYWTAKHLPLKLKRANWYLCFSPYNATIHKETDRIGEERLKYIGSPELIPFLQVEHDLIEEDFYLHIDQALAENSFGEETVSKEKMIDFYLKLNQFCLSKGSKLYIKLHPESYNSDWLPKHENITYLKQVENFNRVIQSAQGCFGFYSTMIIPAVYWKPTVLFKIQYSGLQEAIGQLNGASILDFWSFRIEDIEFTDYEVEKPNIKRQFILPDGVDDNALRNTLDG</sequence>
<dbReference type="STRING" id="333140.AWW68_16060"/>
<name>A0A150X6A3_9BACT</name>
<dbReference type="Proteomes" id="UP000075606">
    <property type="component" value="Unassembled WGS sequence"/>
</dbReference>
<dbReference type="InterPro" id="IPR010866">
    <property type="entry name" value="A-2_8-polyST"/>
</dbReference>
<reference evidence="1 2" key="1">
    <citation type="submission" date="2016-01" db="EMBL/GenBank/DDBJ databases">
        <title>Genome sequencing of Roseivirga spongicola UST030701-084.</title>
        <authorList>
            <person name="Selvaratnam C."/>
            <person name="Thevarajoo S."/>
            <person name="Goh K.M."/>
            <person name="Ee R."/>
            <person name="Chan K.-G."/>
            <person name="Chong C.S."/>
        </authorList>
    </citation>
    <scope>NUCLEOTIDE SEQUENCE [LARGE SCALE GENOMIC DNA]</scope>
    <source>
        <strain evidence="1 2">UST030701-084</strain>
    </source>
</reference>
<comment type="caution">
    <text evidence="1">The sequence shown here is derived from an EMBL/GenBank/DDBJ whole genome shotgun (WGS) entry which is preliminary data.</text>
</comment>
<accession>A0A150X6A3</accession>
<dbReference type="AlphaFoldDB" id="A0A150X6A3"/>
<keyword evidence="2" id="KW-1185">Reference proteome</keyword>
<organism evidence="1 2">
    <name type="scientific">Roseivirga spongicola</name>
    <dbReference type="NCBI Taxonomy" id="333140"/>
    <lineage>
        <taxon>Bacteria</taxon>
        <taxon>Pseudomonadati</taxon>
        <taxon>Bacteroidota</taxon>
        <taxon>Cytophagia</taxon>
        <taxon>Cytophagales</taxon>
        <taxon>Roseivirgaceae</taxon>
        <taxon>Roseivirga</taxon>
    </lineage>
</organism>
<proteinExistence type="predicted"/>
<dbReference type="EMBL" id="LRPC01000028">
    <property type="protein sequence ID" value="KYG74162.1"/>
    <property type="molecule type" value="Genomic_DNA"/>
</dbReference>
<gene>
    <name evidence="1" type="ORF">AWW68_16060</name>
</gene>
<protein>
    <submittedName>
        <fullName evidence="1">Uncharacterized protein</fullName>
    </submittedName>
</protein>
<dbReference type="Pfam" id="PF07388">
    <property type="entry name" value="A-2_8-polyST"/>
    <property type="match status" value="1"/>
</dbReference>